<protein>
    <submittedName>
        <fullName evidence="8">Hydroxyacid dehydrogenase</fullName>
    </submittedName>
</protein>
<evidence type="ECO:0000259" key="6">
    <source>
        <dbReference type="Pfam" id="PF00389"/>
    </source>
</evidence>
<dbReference type="CDD" id="cd12157">
    <property type="entry name" value="PTDH"/>
    <property type="match status" value="1"/>
</dbReference>
<dbReference type="GO" id="GO:0016618">
    <property type="term" value="F:hydroxypyruvate reductase [NAD(P)H] activity"/>
    <property type="evidence" value="ECO:0007669"/>
    <property type="project" value="TreeGrafter"/>
</dbReference>
<evidence type="ECO:0000256" key="4">
    <source>
        <dbReference type="RuleBase" id="RU003719"/>
    </source>
</evidence>
<keyword evidence="5" id="KW-0812">Transmembrane</keyword>
<dbReference type="PROSITE" id="PS00671">
    <property type="entry name" value="D_2_HYDROXYACID_DH_3"/>
    <property type="match status" value="1"/>
</dbReference>
<dbReference type="InterPro" id="IPR006140">
    <property type="entry name" value="D-isomer_DH_NAD-bd"/>
</dbReference>
<feature type="domain" description="D-isomer specific 2-hydroxyacid dehydrogenase catalytic" evidence="6">
    <location>
        <begin position="5"/>
        <end position="326"/>
    </location>
</feature>
<dbReference type="InterPro" id="IPR050223">
    <property type="entry name" value="D-isomer_2-hydroxyacid_DH"/>
</dbReference>
<feature type="domain" description="D-isomer specific 2-hydroxyacid dehydrogenase NAD-binding" evidence="7">
    <location>
        <begin position="109"/>
        <end position="294"/>
    </location>
</feature>
<keyword evidence="5" id="KW-0472">Membrane</keyword>
<comment type="caution">
    <text evidence="8">The sequence shown here is derived from an EMBL/GenBank/DDBJ whole genome shotgun (WGS) entry which is preliminary data.</text>
</comment>
<reference evidence="8" key="2">
    <citation type="submission" date="2020-10" db="EMBL/GenBank/DDBJ databases">
        <title>Enrichment of novel Verrucomicrobia, Bacteroidetes and Krumholzibacteria in an oxygen-limited, methane- and iron-fed bioreactor inoculated with Bothnian Sea sediments.</title>
        <authorList>
            <person name="Martins P.D."/>
            <person name="de Jong A."/>
            <person name="Lenstra W.K."/>
            <person name="van Helmond N.A.G.M."/>
            <person name="Slomp C.P."/>
            <person name="Jetten M.S.M."/>
            <person name="Welte C.U."/>
            <person name="Rasigraf O."/>
        </authorList>
    </citation>
    <scope>NUCLEOTIDE SEQUENCE</scope>
    <source>
        <strain evidence="8">MAG47</strain>
    </source>
</reference>
<dbReference type="GO" id="GO:0030267">
    <property type="term" value="F:glyoxylate reductase (NADPH) activity"/>
    <property type="evidence" value="ECO:0007669"/>
    <property type="project" value="TreeGrafter"/>
</dbReference>
<dbReference type="PANTHER" id="PTHR10996:SF178">
    <property type="entry name" value="2-HYDROXYACID DEHYDROGENASE YGL185C-RELATED"/>
    <property type="match status" value="1"/>
</dbReference>
<dbReference type="InterPro" id="IPR029753">
    <property type="entry name" value="D-isomer_DH_CS"/>
</dbReference>
<dbReference type="GO" id="GO:0005829">
    <property type="term" value="C:cytosol"/>
    <property type="evidence" value="ECO:0007669"/>
    <property type="project" value="TreeGrafter"/>
</dbReference>
<name>A0A011U5Z9_BRUAN</name>
<proteinExistence type="inferred from homology"/>
<dbReference type="RefSeq" id="WP_003501101.1">
    <property type="nucleotide sequence ID" value="NZ_JAIVLD010000021.1"/>
</dbReference>
<sequence length="332" mass="36239">MLPKVVITHRVHEEIISKLSPHARLVCNDTDDTWPREKLLAELSDAKAMMAFMPDMIDASVLAHAPDLQLVACALKGFDNFDIEACTQRGVHVTIVSDLLTDPTAELTIGLMIALGRHILPGDKSVRRDYKGWRPRFYGLGLQGTAIGILGMGAIGKAIAQRLSTFGAIVSYWDRQSLDKADEIRLNVKPLEFDQLISSSTFLVCALPLSAETKHLLGAEQLAKMPKGALLINPARGSVVDEEAVVAALQAGRLGGYAADVYEMEDWARPDRPDKVHGGLLNREHDSILTPHIGSAVAKSRLAIEHEAADNIIDFVQGRRPRAAINEVQLIP</sequence>
<evidence type="ECO:0000256" key="1">
    <source>
        <dbReference type="ARBA" id="ARBA00005854"/>
    </source>
</evidence>
<accession>A0A011U5Z9</accession>
<keyword evidence="3" id="KW-0520">NAD</keyword>
<dbReference type="PANTHER" id="PTHR10996">
    <property type="entry name" value="2-HYDROXYACID DEHYDROGENASE-RELATED"/>
    <property type="match status" value="1"/>
</dbReference>
<reference evidence="8" key="1">
    <citation type="submission" date="2020-09" db="EMBL/GenBank/DDBJ databases">
        <authorList>
            <person name="Dalcin Martins P."/>
        </authorList>
    </citation>
    <scope>NUCLEOTIDE SEQUENCE</scope>
    <source>
        <strain evidence="8">MAG47</strain>
    </source>
</reference>
<dbReference type="InterPro" id="IPR006139">
    <property type="entry name" value="D-isomer_2_OHA_DH_cat_dom"/>
</dbReference>
<dbReference type="Pfam" id="PF02826">
    <property type="entry name" value="2-Hacid_dh_C"/>
    <property type="match status" value="1"/>
</dbReference>
<gene>
    <name evidence="8" type="ORF">IH622_17125</name>
</gene>
<dbReference type="EMBL" id="JACZKO010000044">
    <property type="protein sequence ID" value="MBE0562530.1"/>
    <property type="molecule type" value="Genomic_DNA"/>
</dbReference>
<dbReference type="SUPFAM" id="SSF52283">
    <property type="entry name" value="Formate/glycerate dehydrogenase catalytic domain-like"/>
    <property type="match status" value="1"/>
</dbReference>
<dbReference type="GO" id="GO:0051287">
    <property type="term" value="F:NAD binding"/>
    <property type="evidence" value="ECO:0007669"/>
    <property type="project" value="InterPro"/>
</dbReference>
<keyword evidence="2 4" id="KW-0560">Oxidoreductase</keyword>
<feature type="transmembrane region" description="Helical" evidence="5">
    <location>
        <begin position="137"/>
        <end position="156"/>
    </location>
</feature>
<dbReference type="Gene3D" id="3.40.50.720">
    <property type="entry name" value="NAD(P)-binding Rossmann-like Domain"/>
    <property type="match status" value="2"/>
</dbReference>
<dbReference type="InterPro" id="IPR036291">
    <property type="entry name" value="NAD(P)-bd_dom_sf"/>
</dbReference>
<keyword evidence="5" id="KW-1133">Transmembrane helix</keyword>
<dbReference type="PROSITE" id="PS00065">
    <property type="entry name" value="D_2_HYDROXYACID_DH_1"/>
    <property type="match status" value="1"/>
</dbReference>
<dbReference type="Pfam" id="PF00389">
    <property type="entry name" value="2-Hacid_dh"/>
    <property type="match status" value="1"/>
</dbReference>
<evidence type="ECO:0000256" key="2">
    <source>
        <dbReference type="ARBA" id="ARBA00023002"/>
    </source>
</evidence>
<evidence type="ECO:0000313" key="9">
    <source>
        <dbReference type="Proteomes" id="UP000642265"/>
    </source>
</evidence>
<evidence type="ECO:0000256" key="3">
    <source>
        <dbReference type="ARBA" id="ARBA00023027"/>
    </source>
</evidence>
<dbReference type="AlphaFoldDB" id="A0A011U5Z9"/>
<organism evidence="8 9">
    <name type="scientific">Brucella anthropi</name>
    <name type="common">Ochrobactrum anthropi</name>
    <dbReference type="NCBI Taxonomy" id="529"/>
    <lineage>
        <taxon>Bacteria</taxon>
        <taxon>Pseudomonadati</taxon>
        <taxon>Pseudomonadota</taxon>
        <taxon>Alphaproteobacteria</taxon>
        <taxon>Hyphomicrobiales</taxon>
        <taxon>Brucellaceae</taxon>
        <taxon>Brucella/Ochrobactrum group</taxon>
        <taxon>Brucella</taxon>
    </lineage>
</organism>
<evidence type="ECO:0000313" key="8">
    <source>
        <dbReference type="EMBL" id="MBE0562530.1"/>
    </source>
</evidence>
<dbReference type="Proteomes" id="UP000642265">
    <property type="component" value="Unassembled WGS sequence"/>
</dbReference>
<dbReference type="SUPFAM" id="SSF51735">
    <property type="entry name" value="NAD(P)-binding Rossmann-fold domains"/>
    <property type="match status" value="1"/>
</dbReference>
<dbReference type="InterPro" id="IPR029752">
    <property type="entry name" value="D-isomer_DH_CS1"/>
</dbReference>
<evidence type="ECO:0000259" key="7">
    <source>
        <dbReference type="Pfam" id="PF02826"/>
    </source>
</evidence>
<comment type="similarity">
    <text evidence="1 4">Belongs to the D-isomer specific 2-hydroxyacid dehydrogenase family.</text>
</comment>
<evidence type="ECO:0000256" key="5">
    <source>
        <dbReference type="SAM" id="Phobius"/>
    </source>
</evidence>